<accession>A0A3M0GGB4</accession>
<gene>
    <name evidence="3" type="ORF">D9543_02690</name>
    <name evidence="2" type="ORF">GWO63_000780</name>
</gene>
<reference evidence="3 4" key="1">
    <citation type="submission" date="2018-10" db="EMBL/GenBank/DDBJ databases">
        <title>Corynebacterium macginleyi genome sequencing and assembly of the type strain and two clinical samples.</title>
        <authorList>
            <person name="Bernier A.-M."/>
            <person name="Bernard K."/>
        </authorList>
    </citation>
    <scope>NUCLEOTIDE SEQUENCE [LARGE SCALE GENOMIC DNA]</scope>
    <source>
        <strain evidence="3 4">NML 120205</strain>
    </source>
</reference>
<keyword evidence="5" id="KW-1185">Reference proteome</keyword>
<organism evidence="3 4">
    <name type="scientific">Corynebacterium macginleyi</name>
    <dbReference type="NCBI Taxonomy" id="38290"/>
    <lineage>
        <taxon>Bacteria</taxon>
        <taxon>Bacillati</taxon>
        <taxon>Actinomycetota</taxon>
        <taxon>Actinomycetes</taxon>
        <taxon>Mycobacteriales</taxon>
        <taxon>Corynebacteriaceae</taxon>
        <taxon>Corynebacterium</taxon>
    </lineage>
</organism>
<dbReference type="EMBL" id="REGC01000002">
    <property type="protein sequence ID" value="RMB63724.1"/>
    <property type="molecule type" value="Genomic_DNA"/>
</dbReference>
<evidence type="ECO:0000313" key="4">
    <source>
        <dbReference type="Proteomes" id="UP000270649"/>
    </source>
</evidence>
<dbReference type="GeneID" id="92745102"/>
<feature type="transmembrane region" description="Helical" evidence="1">
    <location>
        <begin position="63"/>
        <end position="81"/>
    </location>
</feature>
<feature type="transmembrane region" description="Helical" evidence="1">
    <location>
        <begin position="142"/>
        <end position="167"/>
    </location>
</feature>
<comment type="caution">
    <text evidence="3">The sequence shown here is derived from an EMBL/GenBank/DDBJ whole genome shotgun (WGS) entry which is preliminary data.</text>
</comment>
<reference evidence="2 5" key="2">
    <citation type="submission" date="2021-01" db="EMBL/GenBank/DDBJ databases">
        <title>Complete genome sequences of Corynebacterium macginleyi strains isolated from infectious keratitis.</title>
        <authorList>
            <person name="Sagerfors S."/>
            <person name="Poehlein A."/>
            <person name="Soderquist B."/>
            <person name="Bruggemann H."/>
        </authorList>
    </citation>
    <scope>NUCLEOTIDE SEQUENCE [LARGE SCALE GENOMIC DNA]</scope>
    <source>
        <strain evidence="2 5">12T220</strain>
    </source>
</reference>
<dbReference type="RefSeq" id="WP_121911169.1">
    <property type="nucleotide sequence ID" value="NZ_CP069516.1"/>
</dbReference>
<feature type="transmembrane region" description="Helical" evidence="1">
    <location>
        <begin position="20"/>
        <end position="43"/>
    </location>
</feature>
<keyword evidence="1" id="KW-0812">Transmembrane</keyword>
<dbReference type="Proteomes" id="UP001518680">
    <property type="component" value="Unassembled WGS sequence"/>
</dbReference>
<name>A0A3M0GGB4_9CORY</name>
<dbReference type="AlphaFoldDB" id="A0A3M0GGB4"/>
<evidence type="ECO:0000313" key="2">
    <source>
        <dbReference type="EMBL" id="MBM0242875.1"/>
    </source>
</evidence>
<feature type="transmembrane region" description="Helical" evidence="1">
    <location>
        <begin position="174"/>
        <end position="192"/>
    </location>
</feature>
<evidence type="ECO:0000313" key="5">
    <source>
        <dbReference type="Proteomes" id="UP001518680"/>
    </source>
</evidence>
<proteinExistence type="predicted"/>
<evidence type="ECO:0000256" key="1">
    <source>
        <dbReference type="SAM" id="Phobius"/>
    </source>
</evidence>
<keyword evidence="1" id="KW-0472">Membrane</keyword>
<dbReference type="EMBL" id="JAACBX020000001">
    <property type="protein sequence ID" value="MBM0242875.1"/>
    <property type="molecule type" value="Genomic_DNA"/>
</dbReference>
<sequence>MLRAVRFLLGRLFGDRVLRLTTLSLFTFFLLIYLFQLIVSLGLDGEDNFTDTVAGYVQSFGGRTAYVLSAIVCALAAARLLSFSQNVILFAQGTSAAKIWVANIISALVLSAVVALFYILLQFAVLALFVQFNGLPSSELNYFGYGLRSFVVLFLWGLIGFGLSYILRNQAVTIVFLLVFGFILEPIVTAILNESDSFSSWVAYLPGSLNWALSWPADEGAAQGATTSTNAWQSALGLTMYAVTGWLAAFVISFRSGGNLLKR</sequence>
<dbReference type="Proteomes" id="UP000270649">
    <property type="component" value="Unassembled WGS sequence"/>
</dbReference>
<feature type="transmembrane region" description="Helical" evidence="1">
    <location>
        <begin position="101"/>
        <end position="130"/>
    </location>
</feature>
<feature type="transmembrane region" description="Helical" evidence="1">
    <location>
        <begin position="235"/>
        <end position="254"/>
    </location>
</feature>
<protein>
    <submittedName>
        <fullName evidence="3">Uncharacterized protein</fullName>
    </submittedName>
</protein>
<evidence type="ECO:0000313" key="3">
    <source>
        <dbReference type="EMBL" id="RMB63724.1"/>
    </source>
</evidence>
<keyword evidence="1" id="KW-1133">Transmembrane helix</keyword>